<evidence type="ECO:0000313" key="2">
    <source>
        <dbReference type="Proteomes" id="UP001207468"/>
    </source>
</evidence>
<dbReference type="EMBL" id="JAGFNK010000132">
    <property type="protein sequence ID" value="KAI9507292.1"/>
    <property type="molecule type" value="Genomic_DNA"/>
</dbReference>
<reference evidence="1" key="1">
    <citation type="submission" date="2021-03" db="EMBL/GenBank/DDBJ databases">
        <title>Evolutionary priming and transition to the ectomycorrhizal habit in an iconic lineage of mushroom-forming fungi: is preadaptation a requirement?</title>
        <authorList>
            <consortium name="DOE Joint Genome Institute"/>
            <person name="Looney B.P."/>
            <person name="Miyauchi S."/>
            <person name="Morin E."/>
            <person name="Drula E."/>
            <person name="Courty P.E."/>
            <person name="Chicoki N."/>
            <person name="Fauchery L."/>
            <person name="Kohler A."/>
            <person name="Kuo A."/>
            <person name="LaButti K."/>
            <person name="Pangilinan J."/>
            <person name="Lipzen A."/>
            <person name="Riley R."/>
            <person name="Andreopoulos W."/>
            <person name="He G."/>
            <person name="Johnson J."/>
            <person name="Barry K.W."/>
            <person name="Grigoriev I.V."/>
            <person name="Nagy L."/>
            <person name="Hibbett D."/>
            <person name="Henrissat B."/>
            <person name="Matheny P.B."/>
            <person name="Labbe J."/>
            <person name="Martin A.F."/>
        </authorList>
    </citation>
    <scope>NUCLEOTIDE SEQUENCE</scope>
    <source>
        <strain evidence="1">BPL698</strain>
    </source>
</reference>
<evidence type="ECO:0000313" key="1">
    <source>
        <dbReference type="EMBL" id="KAI9507292.1"/>
    </source>
</evidence>
<accession>A0ACC0U718</accession>
<proteinExistence type="predicted"/>
<comment type="caution">
    <text evidence="1">The sequence shown here is derived from an EMBL/GenBank/DDBJ whole genome shotgun (WGS) entry which is preliminary data.</text>
</comment>
<gene>
    <name evidence="1" type="ORF">F5148DRAFT_1206407</name>
</gene>
<protein>
    <submittedName>
        <fullName evidence="1">Uncharacterized protein</fullName>
    </submittedName>
</protein>
<sequence length="641" mass="71234">MNSRSHSHSSDSVLLPSAGVQAYWLAKATPRFSLLDHLSTRGNPQELTTARRAIDDELSALHAIVCRMRSRRNDFSLIARLPPEILSCVFTLHAANQPPLGRDPPVYHSDGYDYRDRDRDRHNADDLHPPFVPSSLTRAQLGLGWITVTHVCRHWRLVALSNPNLWRTIVFDLGAEWAEEMLARSKAAPICYRRSLSFQPRVSRERALDDEVALRTHLSHVQRLALSGNADFLAPAVRALTTPAPHLESLELFWNDLQARDACVSLPSDLFSRQAPKLRHVALVGCSVPWELPLFRDLTHLEVRIPPPVPFPRIAPESAADTDPLVVPSLDRLLSILEAMSPLQVLILGNCLPRPDVTSRTVPLTHLTKLSLEGSLPESVAILKRLALPGSASLTLRCPDHNPLDGSIVALISLLSTHFRSAGTPIRPLSTLSIDRTDYTLTLTIAAWDTDISQHHPRFTPFTPPRLHLTFGCRHKALIESLPLQLLKALPLGKLSALSTTCSEAPWTPAEWTEVSSLCPEVAHVCVDATGAFTLAPTLMRNTVFPALVNLAFKSVNFFAPSWLGEPQPLCVTVPELLGARRDAGIPIRRLEIAACVVEHTLMQSFVSVVDDVIWDNDRDNVSDTQWLDSPISDLEWEWFE</sequence>
<organism evidence="1 2">
    <name type="scientific">Russula earlei</name>
    <dbReference type="NCBI Taxonomy" id="71964"/>
    <lineage>
        <taxon>Eukaryota</taxon>
        <taxon>Fungi</taxon>
        <taxon>Dikarya</taxon>
        <taxon>Basidiomycota</taxon>
        <taxon>Agaricomycotina</taxon>
        <taxon>Agaricomycetes</taxon>
        <taxon>Russulales</taxon>
        <taxon>Russulaceae</taxon>
        <taxon>Russula</taxon>
    </lineage>
</organism>
<keyword evidence="2" id="KW-1185">Reference proteome</keyword>
<dbReference type="Proteomes" id="UP001207468">
    <property type="component" value="Unassembled WGS sequence"/>
</dbReference>
<name>A0ACC0U718_9AGAM</name>